<dbReference type="InterPro" id="IPR027574">
    <property type="entry name" value="Thiaminase_II"/>
</dbReference>
<dbReference type="InterPro" id="IPR004305">
    <property type="entry name" value="Thiaminase-2/PQQC"/>
</dbReference>
<evidence type="ECO:0000256" key="3">
    <source>
        <dbReference type="ARBA" id="ARBA00010264"/>
    </source>
</evidence>
<dbReference type="PANTHER" id="PTHR43198">
    <property type="entry name" value="BIFUNCTIONAL TH2 PROTEIN"/>
    <property type="match status" value="1"/>
</dbReference>
<evidence type="ECO:0000256" key="2">
    <source>
        <dbReference type="ARBA" id="ARBA00004948"/>
    </source>
</evidence>
<comment type="catalytic activity">
    <reaction evidence="8 9">
        <text>thiamine + H2O = 5-(2-hydroxyethyl)-4-methylthiazole + 4-amino-5-hydroxymethyl-2-methylpyrimidine + H(+)</text>
        <dbReference type="Rhea" id="RHEA:17509"/>
        <dbReference type="ChEBI" id="CHEBI:15377"/>
        <dbReference type="ChEBI" id="CHEBI:15378"/>
        <dbReference type="ChEBI" id="CHEBI:16892"/>
        <dbReference type="ChEBI" id="CHEBI:17957"/>
        <dbReference type="ChEBI" id="CHEBI:18385"/>
        <dbReference type="EC" id="3.5.99.2"/>
    </reaction>
</comment>
<dbReference type="NCBIfam" id="TIGR04306">
    <property type="entry name" value="salvage_TenA"/>
    <property type="match status" value="1"/>
</dbReference>
<comment type="catalytic activity">
    <reaction evidence="1 9">
        <text>4-amino-5-aminomethyl-2-methylpyrimidine + H2O = 4-amino-5-hydroxymethyl-2-methylpyrimidine + NH4(+)</text>
        <dbReference type="Rhea" id="RHEA:31799"/>
        <dbReference type="ChEBI" id="CHEBI:15377"/>
        <dbReference type="ChEBI" id="CHEBI:16892"/>
        <dbReference type="ChEBI" id="CHEBI:28938"/>
        <dbReference type="ChEBI" id="CHEBI:63416"/>
        <dbReference type="EC" id="3.5.99.2"/>
    </reaction>
</comment>
<dbReference type="AlphaFoldDB" id="A0A0U2M645"/>
<evidence type="ECO:0000256" key="9">
    <source>
        <dbReference type="RuleBase" id="RU363093"/>
    </source>
</evidence>
<dbReference type="STRING" id="162209.IJ22_29710"/>
<sequence>MKFSEHLRQAADASWQASFEHPFIRGIGDGTLPLDCFRHYVLNDAYYLSQFARIQALGAAKANDLYTVNRMAVHAQGTYSAELALHEKFAKLLGITEEEQKAFEPAPTSYAYTSHMLRAAYTGQLGDIIAAILPCYWLYYEIGERLAGCTPEEPIYREWIAAYGGEWFRELVEEQIARIDDIAEQVTPQDRERMCNHFVISSRYEYMFWDMAYRKEAWPV</sequence>
<reference evidence="11 12" key="2">
    <citation type="journal article" date="2016" name="Genome Announc.">
        <title>Complete Genome Sequences of Two Interactive Moderate Thermophiles, Paenibacillus napthalenovorans 32O-Y and Paenibacillus sp. 32O-W.</title>
        <authorList>
            <person name="Butler R.R.III."/>
            <person name="Wang J."/>
            <person name="Stark B.C."/>
            <person name="Pombert J.F."/>
        </authorList>
    </citation>
    <scope>NUCLEOTIDE SEQUENCE [LARGE SCALE GENOMIC DNA]</scope>
    <source>
        <strain evidence="11 12">32O-Y</strain>
    </source>
</reference>
<keyword evidence="7 9" id="KW-0784">Thiamine biosynthesis</keyword>
<dbReference type="GO" id="GO:0005829">
    <property type="term" value="C:cytosol"/>
    <property type="evidence" value="ECO:0007669"/>
    <property type="project" value="TreeGrafter"/>
</dbReference>
<organism evidence="11 12">
    <name type="scientific">Paenibacillus naphthalenovorans</name>
    <dbReference type="NCBI Taxonomy" id="162209"/>
    <lineage>
        <taxon>Bacteria</taxon>
        <taxon>Bacillati</taxon>
        <taxon>Bacillota</taxon>
        <taxon>Bacilli</taxon>
        <taxon>Bacillales</taxon>
        <taxon>Paenibacillaceae</taxon>
        <taxon>Paenibacillus</taxon>
    </lineage>
</organism>
<protein>
    <recommendedName>
        <fullName evidence="6 9">Aminopyrimidine aminohydrolase</fullName>
        <ecNumber evidence="5 9">3.5.99.2</ecNumber>
    </recommendedName>
</protein>
<comment type="function">
    <text evidence="9">Catalyzes an amino-pyrimidine hydrolysis reaction at the C5' of the pyrimidine moiety of thiamine compounds, a reaction that is part of a thiamine salvage pathway.</text>
</comment>
<reference evidence="12" key="1">
    <citation type="submission" date="2015-12" db="EMBL/GenBank/DDBJ databases">
        <title>Complete genome sequences of two moderately thermophilic Paenibacillus species.</title>
        <authorList>
            <person name="Butler R.III."/>
            <person name="Wang J."/>
            <person name="Stark B.C."/>
            <person name="Pombert J.-F."/>
        </authorList>
    </citation>
    <scope>NUCLEOTIDE SEQUENCE [LARGE SCALE GENOMIC DNA]</scope>
    <source>
        <strain evidence="12">32O-Y</strain>
    </source>
</reference>
<dbReference type="GO" id="GO:0009229">
    <property type="term" value="P:thiamine diphosphate biosynthetic process"/>
    <property type="evidence" value="ECO:0007669"/>
    <property type="project" value="UniProtKB-UniPathway"/>
</dbReference>
<comment type="pathway">
    <text evidence="2 9">Cofactor biosynthesis; thiamine diphosphate biosynthesis.</text>
</comment>
<name>A0A0U2M645_9BACL</name>
<dbReference type="CDD" id="cd19364">
    <property type="entry name" value="TenA_C_BsTenA-like"/>
    <property type="match status" value="1"/>
</dbReference>
<dbReference type="EC" id="3.5.99.2" evidence="5 9"/>
<evidence type="ECO:0000256" key="6">
    <source>
        <dbReference type="ARBA" id="ARBA00013647"/>
    </source>
</evidence>
<comment type="subunit">
    <text evidence="4">Homotetramer.</text>
</comment>
<keyword evidence="12" id="KW-1185">Reference proteome</keyword>
<dbReference type="SUPFAM" id="SSF48613">
    <property type="entry name" value="Heme oxygenase-like"/>
    <property type="match status" value="1"/>
</dbReference>
<evidence type="ECO:0000259" key="10">
    <source>
        <dbReference type="Pfam" id="PF03070"/>
    </source>
</evidence>
<evidence type="ECO:0000256" key="1">
    <source>
        <dbReference type="ARBA" id="ARBA00001881"/>
    </source>
</evidence>
<dbReference type="PATRIC" id="fig|162209.4.peg.3168"/>
<evidence type="ECO:0000256" key="5">
    <source>
        <dbReference type="ARBA" id="ARBA00012684"/>
    </source>
</evidence>
<dbReference type="InterPro" id="IPR050967">
    <property type="entry name" value="Thiamine_Salvage_TenA"/>
</dbReference>
<evidence type="ECO:0000256" key="7">
    <source>
        <dbReference type="ARBA" id="ARBA00022977"/>
    </source>
</evidence>
<feature type="domain" description="Thiaminase-2/PQQC" evidence="10">
    <location>
        <begin position="9"/>
        <end position="214"/>
    </location>
</feature>
<dbReference type="GO" id="GO:0009228">
    <property type="term" value="P:thiamine biosynthetic process"/>
    <property type="evidence" value="ECO:0007669"/>
    <property type="project" value="UniProtKB-KW"/>
</dbReference>
<evidence type="ECO:0000313" key="12">
    <source>
        <dbReference type="Proteomes" id="UP000061660"/>
    </source>
</evidence>
<dbReference type="Proteomes" id="UP000061660">
    <property type="component" value="Chromosome"/>
</dbReference>
<dbReference type="UniPathway" id="UPA00060"/>
<proteinExistence type="inferred from homology"/>
<dbReference type="InterPro" id="IPR016084">
    <property type="entry name" value="Haem_Oase-like_multi-hlx"/>
</dbReference>
<dbReference type="OrthoDB" id="34166at2"/>
<keyword evidence="9" id="KW-0378">Hydrolase</keyword>
<evidence type="ECO:0000313" key="11">
    <source>
        <dbReference type="EMBL" id="ALS23344.1"/>
    </source>
</evidence>
<evidence type="ECO:0000256" key="8">
    <source>
        <dbReference type="ARBA" id="ARBA00048337"/>
    </source>
</evidence>
<dbReference type="Pfam" id="PF03070">
    <property type="entry name" value="TENA_THI-4"/>
    <property type="match status" value="1"/>
</dbReference>
<dbReference type="Gene3D" id="1.20.910.10">
    <property type="entry name" value="Heme oxygenase-like"/>
    <property type="match status" value="1"/>
</dbReference>
<gene>
    <name evidence="11" type="ORF">IJ22_29710</name>
</gene>
<evidence type="ECO:0000256" key="4">
    <source>
        <dbReference type="ARBA" id="ARBA00011881"/>
    </source>
</evidence>
<comment type="similarity">
    <text evidence="3 9">Belongs to the TenA family.</text>
</comment>
<dbReference type="PANTHER" id="PTHR43198:SF2">
    <property type="entry name" value="SI:CH1073-67J19.1-RELATED"/>
    <property type="match status" value="1"/>
</dbReference>
<dbReference type="GO" id="GO:0050334">
    <property type="term" value="F:thiaminase activity"/>
    <property type="evidence" value="ECO:0007669"/>
    <property type="project" value="UniProtKB-EC"/>
</dbReference>
<dbReference type="RefSeq" id="WP_062409313.1">
    <property type="nucleotide sequence ID" value="NZ_CP013652.1"/>
</dbReference>
<accession>A0A0U2M645</accession>
<dbReference type="KEGG" id="pnp:IJ22_29710"/>
<dbReference type="EMBL" id="CP013652">
    <property type="protein sequence ID" value="ALS23344.1"/>
    <property type="molecule type" value="Genomic_DNA"/>
</dbReference>